<gene>
    <name evidence="3" type="ORF">DJ017_00605</name>
</gene>
<dbReference type="InterPro" id="IPR010982">
    <property type="entry name" value="Lambda_DNA-bd_dom_sf"/>
</dbReference>
<feature type="domain" description="HTH cro/C1-type" evidence="2">
    <location>
        <begin position="25"/>
        <end position="79"/>
    </location>
</feature>
<dbReference type="RefSeq" id="WP_111526888.1">
    <property type="nucleotide sequence ID" value="NZ_JBHRSG010000001.1"/>
</dbReference>
<dbReference type="InterPro" id="IPR001387">
    <property type="entry name" value="Cro/C1-type_HTH"/>
</dbReference>
<protein>
    <submittedName>
        <fullName evidence="3">Transcriptional regulator</fullName>
    </submittedName>
</protein>
<feature type="region of interest" description="Disordered" evidence="1">
    <location>
        <begin position="1"/>
        <end position="21"/>
    </location>
</feature>
<keyword evidence="4" id="KW-1185">Reference proteome</keyword>
<dbReference type="SMART" id="SM00530">
    <property type="entry name" value="HTH_XRE"/>
    <property type="match status" value="1"/>
</dbReference>
<dbReference type="EMBL" id="QFYQ01000001">
    <property type="protein sequence ID" value="RAK53135.1"/>
    <property type="molecule type" value="Genomic_DNA"/>
</dbReference>
<accession>A0A328AF24</accession>
<dbReference type="PANTHER" id="PTHR35010">
    <property type="entry name" value="BLL4672 PROTEIN-RELATED"/>
    <property type="match status" value="1"/>
</dbReference>
<dbReference type="InterPro" id="IPR041413">
    <property type="entry name" value="MLTR_LBD"/>
</dbReference>
<reference evidence="4" key="1">
    <citation type="submission" date="2018-05" db="EMBL/GenBank/DDBJ databases">
        <authorList>
            <person name="Li X."/>
        </authorList>
    </citation>
    <scope>NUCLEOTIDE SEQUENCE [LARGE SCALE GENOMIC DNA]</scope>
    <source>
        <strain evidence="4">LX32</strain>
    </source>
</reference>
<evidence type="ECO:0000256" key="1">
    <source>
        <dbReference type="SAM" id="MobiDB-lite"/>
    </source>
</evidence>
<dbReference type="Pfam" id="PF01381">
    <property type="entry name" value="HTH_3"/>
    <property type="match status" value="1"/>
</dbReference>
<dbReference type="Gene3D" id="3.30.450.180">
    <property type="match status" value="1"/>
</dbReference>
<proteinExistence type="predicted"/>
<dbReference type="Pfam" id="PF17765">
    <property type="entry name" value="MLTR_LBD"/>
    <property type="match status" value="1"/>
</dbReference>
<dbReference type="AlphaFoldDB" id="A0A328AF24"/>
<evidence type="ECO:0000313" key="3">
    <source>
        <dbReference type="EMBL" id="RAK53135.1"/>
    </source>
</evidence>
<dbReference type="PANTHER" id="PTHR35010:SF4">
    <property type="entry name" value="BLL5781 PROTEIN"/>
    <property type="match status" value="1"/>
</dbReference>
<dbReference type="CDD" id="cd00093">
    <property type="entry name" value="HTH_XRE"/>
    <property type="match status" value="1"/>
</dbReference>
<dbReference type="GO" id="GO:0003677">
    <property type="term" value="F:DNA binding"/>
    <property type="evidence" value="ECO:0007669"/>
    <property type="project" value="InterPro"/>
</dbReference>
<evidence type="ECO:0000259" key="2">
    <source>
        <dbReference type="PROSITE" id="PS50943"/>
    </source>
</evidence>
<dbReference type="Gene3D" id="1.10.260.40">
    <property type="entry name" value="lambda repressor-like DNA-binding domains"/>
    <property type="match status" value="1"/>
</dbReference>
<evidence type="ECO:0000313" key="4">
    <source>
        <dbReference type="Proteomes" id="UP000249254"/>
    </source>
</evidence>
<organism evidence="3 4">
    <name type="scientific">Phenylobacterium soli</name>
    <dbReference type="NCBI Taxonomy" id="2170551"/>
    <lineage>
        <taxon>Bacteria</taxon>
        <taxon>Pseudomonadati</taxon>
        <taxon>Pseudomonadota</taxon>
        <taxon>Alphaproteobacteria</taxon>
        <taxon>Caulobacterales</taxon>
        <taxon>Caulobacteraceae</taxon>
        <taxon>Phenylobacterium</taxon>
    </lineage>
</organism>
<dbReference type="OrthoDB" id="9785973at2"/>
<sequence>MSTLAASPRSPTPGVGPGPTVGALIREWRERRRLSQLDLSCDAGISTRHLSFIETGRARPSREMVLRLAEELNAPLRARNALLLAAGFAPAFAERSLDDPALAGVRRSIDLVLAGHEPFPALVVDRGWRMLAANRALGPLLAGVAPFLLEPPVNVLRVSLHPEGLGPRIANFAEWRAHILERLKSQIEATADAELQVLLEELAAYPAPPEQTAADPGADYGGLAVPLQLRTPDAGVLSFFSTTTVFGTPLDVTLSELALETFLPADAHTAQALRRLA</sequence>
<name>A0A328AF24_9CAUL</name>
<dbReference type="Proteomes" id="UP000249254">
    <property type="component" value="Unassembled WGS sequence"/>
</dbReference>
<dbReference type="PROSITE" id="PS50943">
    <property type="entry name" value="HTH_CROC1"/>
    <property type="match status" value="1"/>
</dbReference>
<dbReference type="SUPFAM" id="SSF47413">
    <property type="entry name" value="lambda repressor-like DNA-binding domains"/>
    <property type="match status" value="1"/>
</dbReference>
<comment type="caution">
    <text evidence="3">The sequence shown here is derived from an EMBL/GenBank/DDBJ whole genome shotgun (WGS) entry which is preliminary data.</text>
</comment>